<dbReference type="AlphaFoldDB" id="A0A2M8PXE2"/>
<organism evidence="2 3">
    <name type="scientific">Candidatus Thermofonsia Clade 1 bacterium</name>
    <dbReference type="NCBI Taxonomy" id="2364210"/>
    <lineage>
        <taxon>Bacteria</taxon>
        <taxon>Bacillati</taxon>
        <taxon>Chloroflexota</taxon>
        <taxon>Candidatus Thermofontia</taxon>
        <taxon>Candidatus Thermofonsia Clade 1</taxon>
    </lineage>
</organism>
<gene>
    <name evidence="2" type="ORF">CUN50_04905</name>
</gene>
<dbReference type="PANTHER" id="PTHR48090">
    <property type="entry name" value="UNDECAPRENYL-PHOSPHATE 4-DEOXY-4-FORMAMIDO-L-ARABINOSE TRANSFERASE-RELATED"/>
    <property type="match status" value="1"/>
</dbReference>
<name>A0A2M8PXE2_9CHLR</name>
<dbReference type="Pfam" id="PF00535">
    <property type="entry name" value="Glycos_transf_2"/>
    <property type="match status" value="1"/>
</dbReference>
<accession>A0A2M8PXE2</accession>
<dbReference type="InterPro" id="IPR050256">
    <property type="entry name" value="Glycosyltransferase_2"/>
</dbReference>
<dbReference type="InterPro" id="IPR029044">
    <property type="entry name" value="Nucleotide-diphossugar_trans"/>
</dbReference>
<dbReference type="CDD" id="cd04179">
    <property type="entry name" value="DPM_DPG-synthase_like"/>
    <property type="match status" value="1"/>
</dbReference>
<dbReference type="InterPro" id="IPR001173">
    <property type="entry name" value="Glyco_trans_2-like"/>
</dbReference>
<dbReference type="Gene3D" id="3.90.550.10">
    <property type="entry name" value="Spore Coat Polysaccharide Biosynthesis Protein SpsA, Chain A"/>
    <property type="match status" value="1"/>
</dbReference>
<feature type="domain" description="Glycosyltransferase 2-like" evidence="1">
    <location>
        <begin position="12"/>
        <end position="171"/>
    </location>
</feature>
<evidence type="ECO:0000313" key="3">
    <source>
        <dbReference type="Proteomes" id="UP000228947"/>
    </source>
</evidence>
<dbReference type="EMBL" id="PGTL01000026">
    <property type="protein sequence ID" value="PJF42224.1"/>
    <property type="molecule type" value="Genomic_DNA"/>
</dbReference>
<dbReference type="PANTHER" id="PTHR48090:SF7">
    <property type="entry name" value="RFBJ PROTEIN"/>
    <property type="match status" value="1"/>
</dbReference>
<evidence type="ECO:0000259" key="1">
    <source>
        <dbReference type="Pfam" id="PF00535"/>
    </source>
</evidence>
<comment type="caution">
    <text evidence="2">The sequence shown here is derived from an EMBL/GenBank/DDBJ whole genome shotgun (WGS) entry which is preliminary data.</text>
</comment>
<sequence length="249" mass="27205">MHMRSETACELSIVMPCLNEAETVAACVMAAWAGLSAISVPGEVIVADNGSTDGSPQLAERSGARLVHILERGYGNALQAGMRAARGRYVVIADSDGSYDLCCLQPFWVRLQAGDALVIGTRLKGRILPRAMPALHRYLGNPMLTALANRLFGTHLSDYHCGMRAFERAAFLRLPLQASGMEFATEMIAQAALHGLSISEVAITYAPAGRSRPSHLRPWRDGLRHLCLMLRLYIQQRQRHTLPVAQRSG</sequence>
<proteinExistence type="predicted"/>
<reference evidence="2 3" key="1">
    <citation type="submission" date="2017-11" db="EMBL/GenBank/DDBJ databases">
        <title>Evolution of Phototrophy in the Chloroflexi Phylum Driven by Horizontal Gene Transfer.</title>
        <authorList>
            <person name="Ward L.M."/>
            <person name="Hemp J."/>
            <person name="Shih P.M."/>
            <person name="Mcglynn S.E."/>
            <person name="Fischer W."/>
        </authorList>
    </citation>
    <scope>NUCLEOTIDE SEQUENCE [LARGE SCALE GENOMIC DNA]</scope>
    <source>
        <strain evidence="2">CP1_1M</strain>
    </source>
</reference>
<evidence type="ECO:0000313" key="2">
    <source>
        <dbReference type="EMBL" id="PJF42224.1"/>
    </source>
</evidence>
<dbReference type="SUPFAM" id="SSF53448">
    <property type="entry name" value="Nucleotide-diphospho-sugar transferases"/>
    <property type="match status" value="1"/>
</dbReference>
<protein>
    <recommendedName>
        <fullName evidence="1">Glycosyltransferase 2-like domain-containing protein</fullName>
    </recommendedName>
</protein>
<dbReference type="Proteomes" id="UP000228947">
    <property type="component" value="Unassembled WGS sequence"/>
</dbReference>